<dbReference type="EMBL" id="SVNY01000006">
    <property type="protein sequence ID" value="MBE6834232.1"/>
    <property type="molecule type" value="Genomic_DNA"/>
</dbReference>
<organism evidence="5 6">
    <name type="scientific">Faecalispora sporosphaeroides</name>
    <dbReference type="NCBI Taxonomy" id="1549"/>
    <lineage>
        <taxon>Bacteria</taxon>
        <taxon>Bacillati</taxon>
        <taxon>Bacillota</taxon>
        <taxon>Clostridia</taxon>
        <taxon>Eubacteriales</taxon>
        <taxon>Oscillospiraceae</taxon>
        <taxon>Faecalispora</taxon>
    </lineage>
</organism>
<dbReference type="Gene3D" id="1.10.260.40">
    <property type="entry name" value="lambda repressor-like DNA-binding domains"/>
    <property type="match status" value="1"/>
</dbReference>
<dbReference type="PROSITE" id="PS50932">
    <property type="entry name" value="HTH_LACI_2"/>
    <property type="match status" value="1"/>
</dbReference>
<reference evidence="5" key="1">
    <citation type="submission" date="2019-04" db="EMBL/GenBank/DDBJ databases">
        <title>Evolution of Biomass-Degrading Anaerobic Consortia Revealed by Metagenomics.</title>
        <authorList>
            <person name="Peng X."/>
        </authorList>
    </citation>
    <scope>NUCLEOTIDE SEQUENCE</scope>
    <source>
        <strain evidence="5">SIG551</strain>
    </source>
</reference>
<evidence type="ECO:0000313" key="5">
    <source>
        <dbReference type="EMBL" id="MBE6834232.1"/>
    </source>
</evidence>
<dbReference type="AlphaFoldDB" id="A0A928KT61"/>
<dbReference type="Pfam" id="PF00356">
    <property type="entry name" value="LacI"/>
    <property type="match status" value="1"/>
</dbReference>
<dbReference type="GO" id="GO:0003700">
    <property type="term" value="F:DNA-binding transcription factor activity"/>
    <property type="evidence" value="ECO:0007669"/>
    <property type="project" value="TreeGrafter"/>
</dbReference>
<evidence type="ECO:0000259" key="4">
    <source>
        <dbReference type="PROSITE" id="PS50932"/>
    </source>
</evidence>
<dbReference type="InterPro" id="IPR046335">
    <property type="entry name" value="LacI/GalR-like_sensor"/>
</dbReference>
<feature type="domain" description="HTH lacI-type" evidence="4">
    <location>
        <begin position="4"/>
        <end position="57"/>
    </location>
</feature>
<dbReference type="InterPro" id="IPR028082">
    <property type="entry name" value="Peripla_BP_I"/>
</dbReference>
<keyword evidence="1" id="KW-0805">Transcription regulation</keyword>
<comment type="caution">
    <text evidence="5">The sequence shown here is derived from an EMBL/GenBank/DDBJ whole genome shotgun (WGS) entry which is preliminary data.</text>
</comment>
<dbReference type="GO" id="GO:0000976">
    <property type="term" value="F:transcription cis-regulatory region binding"/>
    <property type="evidence" value="ECO:0007669"/>
    <property type="project" value="TreeGrafter"/>
</dbReference>
<gene>
    <name evidence="5" type="ORF">E7512_11765</name>
</gene>
<dbReference type="InterPro" id="IPR010982">
    <property type="entry name" value="Lambda_DNA-bd_dom_sf"/>
</dbReference>
<evidence type="ECO:0000256" key="3">
    <source>
        <dbReference type="ARBA" id="ARBA00023163"/>
    </source>
</evidence>
<protein>
    <submittedName>
        <fullName evidence="5">LacI family transcriptional regulator</fullName>
    </submittedName>
</protein>
<evidence type="ECO:0000256" key="1">
    <source>
        <dbReference type="ARBA" id="ARBA00023015"/>
    </source>
</evidence>
<keyword evidence="2" id="KW-0238">DNA-binding</keyword>
<dbReference type="Pfam" id="PF13377">
    <property type="entry name" value="Peripla_BP_3"/>
    <property type="match status" value="1"/>
</dbReference>
<keyword evidence="3" id="KW-0804">Transcription</keyword>
<accession>A0A928KT61</accession>
<dbReference type="CDD" id="cd01392">
    <property type="entry name" value="HTH_LacI"/>
    <property type="match status" value="1"/>
</dbReference>
<dbReference type="RefSeq" id="WP_020073749.1">
    <property type="nucleotide sequence ID" value="NZ_JBKWRC010000003.1"/>
</dbReference>
<dbReference type="PANTHER" id="PTHR30146">
    <property type="entry name" value="LACI-RELATED TRANSCRIPTIONAL REPRESSOR"/>
    <property type="match status" value="1"/>
</dbReference>
<evidence type="ECO:0000313" key="6">
    <source>
        <dbReference type="Proteomes" id="UP000754750"/>
    </source>
</evidence>
<dbReference type="SMART" id="SM00354">
    <property type="entry name" value="HTH_LACI"/>
    <property type="match status" value="1"/>
</dbReference>
<dbReference type="SUPFAM" id="SSF53822">
    <property type="entry name" value="Periplasmic binding protein-like I"/>
    <property type="match status" value="1"/>
</dbReference>
<dbReference type="PANTHER" id="PTHR30146:SF109">
    <property type="entry name" value="HTH-TYPE TRANSCRIPTIONAL REGULATOR GALS"/>
    <property type="match status" value="1"/>
</dbReference>
<name>A0A928KT61_9FIRM</name>
<dbReference type="Gene3D" id="3.40.50.2300">
    <property type="match status" value="2"/>
</dbReference>
<evidence type="ECO:0000256" key="2">
    <source>
        <dbReference type="ARBA" id="ARBA00023125"/>
    </source>
</evidence>
<dbReference type="InterPro" id="IPR000843">
    <property type="entry name" value="HTH_LacI"/>
</dbReference>
<proteinExistence type="predicted"/>
<sequence length="335" mass="37772">MKGTIKLISEMTGFSPATVSNALNHKRGVNKQTVERVLQAAQEIGYSVKPRISKIKFVIYKKNGLIINDSPFFPAVIEGVERQAKNLQFETMFCNIDSSSSDCAEQVHSILEDTSAAVILLGTEMTEQDFQLFRNPKCHLILLDGWSDTITFDSVLISNTDSACHAVEYLIKKGHKKIGYLRGRFRIKAFSYRSIGYKRALGRANYSVEPQHIITLGTTTESAYRDMVAHLEWARDLPTAFFADNDVIALGAMRALQEKGYRVPEDVSIIGFDNIPYGEISSPRLSTIHVFKQEMGEIAVRRLNDHIRQESKVKTKIQVCTEFVERESVRDLNAT</sequence>
<dbReference type="Proteomes" id="UP000754750">
    <property type="component" value="Unassembled WGS sequence"/>
</dbReference>
<dbReference type="SUPFAM" id="SSF47413">
    <property type="entry name" value="lambda repressor-like DNA-binding domains"/>
    <property type="match status" value="1"/>
</dbReference>